<dbReference type="PANTHER" id="PTHR11819:SF195">
    <property type="entry name" value="SODIUM_GLUCOSE COTRANSPORTER 4"/>
    <property type="match status" value="1"/>
</dbReference>
<dbReference type="Pfam" id="PF00474">
    <property type="entry name" value="SSF"/>
    <property type="match status" value="1"/>
</dbReference>
<accession>A0A382JH87</accession>
<dbReference type="AlphaFoldDB" id="A0A382JH87"/>
<dbReference type="InterPro" id="IPR038377">
    <property type="entry name" value="Na/Glc_symporter_sf"/>
</dbReference>
<keyword evidence="5 6" id="KW-0472">Membrane</keyword>
<proteinExistence type="inferred from homology"/>
<dbReference type="PANTHER" id="PTHR11819">
    <property type="entry name" value="SOLUTE CARRIER FAMILY 5"/>
    <property type="match status" value="1"/>
</dbReference>
<dbReference type="EMBL" id="UINC01074152">
    <property type="protein sequence ID" value="SVC11069.1"/>
    <property type="molecule type" value="Genomic_DNA"/>
</dbReference>
<keyword evidence="3 6" id="KW-0812">Transmembrane</keyword>
<evidence type="ECO:0000256" key="2">
    <source>
        <dbReference type="ARBA" id="ARBA00006434"/>
    </source>
</evidence>
<dbReference type="GO" id="GO:0005412">
    <property type="term" value="F:D-glucose:sodium symporter activity"/>
    <property type="evidence" value="ECO:0007669"/>
    <property type="project" value="TreeGrafter"/>
</dbReference>
<gene>
    <name evidence="7" type="ORF">METZ01_LOCUS263923</name>
</gene>
<dbReference type="GO" id="GO:0005886">
    <property type="term" value="C:plasma membrane"/>
    <property type="evidence" value="ECO:0007669"/>
    <property type="project" value="TreeGrafter"/>
</dbReference>
<evidence type="ECO:0000256" key="5">
    <source>
        <dbReference type="ARBA" id="ARBA00023136"/>
    </source>
</evidence>
<dbReference type="Gene3D" id="1.20.1730.10">
    <property type="entry name" value="Sodium/glucose cotransporter"/>
    <property type="match status" value="1"/>
</dbReference>
<comment type="similarity">
    <text evidence="2">Belongs to the sodium:solute symporter (SSF) (TC 2.A.21) family.</text>
</comment>
<comment type="subcellular location">
    <subcellularLocation>
        <location evidence="1">Membrane</location>
        <topology evidence="1">Multi-pass membrane protein</topology>
    </subcellularLocation>
</comment>
<feature type="transmembrane region" description="Helical" evidence="6">
    <location>
        <begin position="107"/>
        <end position="127"/>
    </location>
</feature>
<sequence>MIVFSIGLFYAFKQGYVGASNGKLKNLLALLATFLFFFVLHGYLQFAPMTELDAVPYTGSETRKSTLGTPLDYGIMVAYFIMILIIGTRFSRRQKTLKDFFFGGQRFSWWLITFSLVATTIGSYSFVKYSRVAYTYGLGSSQTYFNDWMWLPLLLFGWLPIMYFSRLTSIPEYFEKRFD</sequence>
<feature type="transmembrane region" description="Helical" evidence="6">
    <location>
        <begin position="27"/>
        <end position="47"/>
    </location>
</feature>
<protein>
    <submittedName>
        <fullName evidence="7">Uncharacterized protein</fullName>
    </submittedName>
</protein>
<name>A0A382JH87_9ZZZZ</name>
<dbReference type="InterPro" id="IPR001734">
    <property type="entry name" value="Na/solute_symporter"/>
</dbReference>
<evidence type="ECO:0000313" key="7">
    <source>
        <dbReference type="EMBL" id="SVC11069.1"/>
    </source>
</evidence>
<reference evidence="7" key="1">
    <citation type="submission" date="2018-05" db="EMBL/GenBank/DDBJ databases">
        <authorList>
            <person name="Lanie J.A."/>
            <person name="Ng W.-L."/>
            <person name="Kazmierczak K.M."/>
            <person name="Andrzejewski T.M."/>
            <person name="Davidsen T.M."/>
            <person name="Wayne K.J."/>
            <person name="Tettelin H."/>
            <person name="Glass J.I."/>
            <person name="Rusch D."/>
            <person name="Podicherti R."/>
            <person name="Tsui H.-C.T."/>
            <person name="Winkler M.E."/>
        </authorList>
    </citation>
    <scope>NUCLEOTIDE SEQUENCE</scope>
</reference>
<feature type="transmembrane region" description="Helical" evidence="6">
    <location>
        <begin position="67"/>
        <end position="86"/>
    </location>
</feature>
<keyword evidence="4 6" id="KW-1133">Transmembrane helix</keyword>
<evidence type="ECO:0000256" key="6">
    <source>
        <dbReference type="SAM" id="Phobius"/>
    </source>
</evidence>
<organism evidence="7">
    <name type="scientific">marine metagenome</name>
    <dbReference type="NCBI Taxonomy" id="408172"/>
    <lineage>
        <taxon>unclassified sequences</taxon>
        <taxon>metagenomes</taxon>
        <taxon>ecological metagenomes</taxon>
    </lineage>
</organism>
<evidence type="ECO:0000256" key="4">
    <source>
        <dbReference type="ARBA" id="ARBA00022989"/>
    </source>
</evidence>
<evidence type="ECO:0000256" key="1">
    <source>
        <dbReference type="ARBA" id="ARBA00004141"/>
    </source>
</evidence>
<feature type="transmembrane region" description="Helical" evidence="6">
    <location>
        <begin position="147"/>
        <end position="167"/>
    </location>
</feature>
<evidence type="ECO:0000256" key="3">
    <source>
        <dbReference type="ARBA" id="ARBA00022692"/>
    </source>
</evidence>
<dbReference type="PROSITE" id="PS50283">
    <property type="entry name" value="NA_SOLUT_SYMP_3"/>
    <property type="match status" value="1"/>
</dbReference>